<accession>A0ABQ3T6J9</accession>
<evidence type="ECO:0008006" key="3">
    <source>
        <dbReference type="Google" id="ProtNLM"/>
    </source>
</evidence>
<organism evidence="1 2">
    <name type="scientific">Streptomyces spororaveus</name>
    <dbReference type="NCBI Taxonomy" id="284039"/>
    <lineage>
        <taxon>Bacteria</taxon>
        <taxon>Bacillati</taxon>
        <taxon>Actinomycetota</taxon>
        <taxon>Actinomycetes</taxon>
        <taxon>Kitasatosporales</taxon>
        <taxon>Streptomycetaceae</taxon>
        <taxon>Streptomyces</taxon>
    </lineage>
</organism>
<keyword evidence="2" id="KW-1185">Reference proteome</keyword>
<protein>
    <recommendedName>
        <fullName evidence="3">Aminotransferase</fullName>
    </recommendedName>
</protein>
<dbReference type="RefSeq" id="WP_033215642.1">
    <property type="nucleotide sequence ID" value="NZ_BAAATO010000011.1"/>
</dbReference>
<name>A0ABQ3T6J9_9ACTN</name>
<gene>
    <name evidence="1" type="ORF">Sspor_15730</name>
</gene>
<dbReference type="SUPFAM" id="SSF53383">
    <property type="entry name" value="PLP-dependent transferases"/>
    <property type="match status" value="1"/>
</dbReference>
<dbReference type="InterPro" id="IPR015424">
    <property type="entry name" value="PyrdxlP-dep_Trfase"/>
</dbReference>
<sequence>MIAQTYENAAADDVICFAGAEEALYLAMNVLLDAGDDAVVVTPNYQAAETVPMALREATGVAL</sequence>
<proteinExistence type="predicted"/>
<evidence type="ECO:0000313" key="2">
    <source>
        <dbReference type="Proteomes" id="UP000608522"/>
    </source>
</evidence>
<evidence type="ECO:0000313" key="1">
    <source>
        <dbReference type="EMBL" id="GHI76012.1"/>
    </source>
</evidence>
<reference evidence="2" key="1">
    <citation type="submission" date="2023-07" db="EMBL/GenBank/DDBJ databases">
        <title>Whole genome shotgun sequence of Streptomyces spororaveus NBRC 15456.</title>
        <authorList>
            <person name="Komaki H."/>
            <person name="Tamura T."/>
        </authorList>
    </citation>
    <scope>NUCLEOTIDE SEQUENCE [LARGE SCALE GENOMIC DNA]</scope>
    <source>
        <strain evidence="2">NBRC 15456</strain>
    </source>
</reference>
<dbReference type="Gene3D" id="3.40.640.10">
    <property type="entry name" value="Type I PLP-dependent aspartate aminotransferase-like (Major domain)"/>
    <property type="match status" value="1"/>
</dbReference>
<dbReference type="InterPro" id="IPR015421">
    <property type="entry name" value="PyrdxlP-dep_Trfase_major"/>
</dbReference>
<comment type="caution">
    <text evidence="1">The sequence shown here is derived from an EMBL/GenBank/DDBJ whole genome shotgun (WGS) entry which is preliminary data.</text>
</comment>
<dbReference type="Proteomes" id="UP000608522">
    <property type="component" value="Unassembled WGS sequence"/>
</dbReference>
<dbReference type="EMBL" id="BNED01000005">
    <property type="protein sequence ID" value="GHI76012.1"/>
    <property type="molecule type" value="Genomic_DNA"/>
</dbReference>